<dbReference type="AlphaFoldDB" id="A0A975HF16"/>
<proteinExistence type="predicted"/>
<protein>
    <submittedName>
        <fullName evidence="2">TIGR04076 family protein</fullName>
    </submittedName>
</protein>
<sequence length="130" mass="14434">MGGIVSSAAADDGYPLHDLRVEVMPEQDGKPFICKHKAGDYFTVTDDDLITMGEAVRFPMYSLAAILPLLPAKQRDLHPNDWMNTDAVIACPDPHCGGRFRIIRETRRMHSHSENSALSLDKTSQSEDHA</sequence>
<dbReference type="InterPro" id="IPR023811">
    <property type="entry name" value="CHP04076"/>
</dbReference>
<dbReference type="NCBIfam" id="TIGR04076">
    <property type="entry name" value="TIGR04076 family protein"/>
    <property type="match status" value="1"/>
</dbReference>
<accession>A0A975HF16</accession>
<name>A0A975HF16_9SPHN</name>
<gene>
    <name evidence="2" type="ORF">HRJ34_06130</name>
</gene>
<reference evidence="2" key="1">
    <citation type="submission" date="2020-07" db="EMBL/GenBank/DDBJ databases">
        <authorList>
            <person name="Camacho E."/>
        </authorList>
    </citation>
    <scope>NUCLEOTIDE SEQUENCE</scope>
    <source>
        <strain evidence="2">MPO218</strain>
    </source>
</reference>
<dbReference type="EMBL" id="CP059319">
    <property type="protein sequence ID" value="QTH23086.1"/>
    <property type="molecule type" value="Genomic_DNA"/>
</dbReference>
<reference evidence="2" key="2">
    <citation type="submission" date="2021-04" db="EMBL/GenBank/DDBJ databases">
        <title>Isolation and genomic analysis of the ibuprofen-degrading bacterium Sphingomonas strain MPO218.</title>
        <authorList>
            <person name="Aulestia M."/>
            <person name="Flores A."/>
            <person name="Mangas E.L."/>
            <person name="Perez-Pulido A.J."/>
            <person name="Santero E."/>
            <person name="Camacho E.M."/>
        </authorList>
    </citation>
    <scope>NUCLEOTIDE SEQUENCE</scope>
    <source>
        <strain evidence="2">MPO218</strain>
    </source>
</reference>
<organism evidence="2 3">
    <name type="scientific">Rhizorhabdus wittichii</name>
    <dbReference type="NCBI Taxonomy" id="160791"/>
    <lineage>
        <taxon>Bacteria</taxon>
        <taxon>Pseudomonadati</taxon>
        <taxon>Pseudomonadota</taxon>
        <taxon>Alphaproteobacteria</taxon>
        <taxon>Sphingomonadales</taxon>
        <taxon>Sphingomonadaceae</taxon>
        <taxon>Rhizorhabdus</taxon>
    </lineage>
</organism>
<evidence type="ECO:0000313" key="2">
    <source>
        <dbReference type="EMBL" id="QTH23086.1"/>
    </source>
</evidence>
<feature type="region of interest" description="Disordered" evidence="1">
    <location>
        <begin position="110"/>
        <end position="130"/>
    </location>
</feature>
<dbReference type="Proteomes" id="UP000664914">
    <property type="component" value="Chromosome"/>
</dbReference>
<evidence type="ECO:0000256" key="1">
    <source>
        <dbReference type="SAM" id="MobiDB-lite"/>
    </source>
</evidence>
<evidence type="ECO:0000313" key="3">
    <source>
        <dbReference type="Proteomes" id="UP000664914"/>
    </source>
</evidence>
<feature type="compositionally biased region" description="Polar residues" evidence="1">
    <location>
        <begin position="114"/>
        <end position="123"/>
    </location>
</feature>